<name>A0A059XYA4_9BACT</name>
<dbReference type="AlphaFoldDB" id="A0A059XYA4"/>
<sequence>MVAGMALLPADRKQAEAIMVAGRTAKHLGPPMAKHRLPALRLSSELFLNVRKTQAFLKSHPILGHDPFVMGILINPSKYYFILCHEKGYFSWVIE</sequence>
<dbReference type="HOGENOM" id="CLU_2369394_0_0_0"/>
<reference evidence="1 2" key="2">
    <citation type="journal article" date="2015" name="Biomed. Res. Int.">
        <title>Effects of Arsenite Resistance on the Growth and Functional Gene Expression of Leptospirillum ferriphilum and Acidithiobacillus thiooxidans in Pure Culture and Coculture.</title>
        <authorList>
            <person name="Jiang H."/>
            <person name="Liang Y."/>
            <person name="Yin H."/>
            <person name="Xiao Y."/>
            <person name="Guo X."/>
            <person name="Xu Y."/>
            <person name="Hu Q."/>
            <person name="Liu H."/>
            <person name="Liu X."/>
        </authorList>
    </citation>
    <scope>NUCLEOTIDE SEQUENCE [LARGE SCALE GENOMIC DNA]</scope>
    <source>
        <strain evidence="1 2">YSK</strain>
    </source>
</reference>
<accession>A0A059XYA4</accession>
<evidence type="ECO:0000313" key="2">
    <source>
        <dbReference type="Proteomes" id="UP000027059"/>
    </source>
</evidence>
<evidence type="ECO:0000313" key="1">
    <source>
        <dbReference type="EMBL" id="AIA31878.1"/>
    </source>
</evidence>
<dbReference type="RefSeq" id="WP_038505824.1">
    <property type="nucleotide sequence ID" value="NZ_CP007243.1"/>
</dbReference>
<proteinExistence type="predicted"/>
<dbReference type="Proteomes" id="UP000027059">
    <property type="component" value="Chromosome"/>
</dbReference>
<reference evidence="2" key="1">
    <citation type="submission" date="2014-02" db="EMBL/GenBank/DDBJ databases">
        <title>Complete genome sequence and comparative genomic analysis of the nitrogen-fixing bacterium Leptospirillum ferriphilum YSK.</title>
        <authorList>
            <person name="Guo X."/>
            <person name="Yin H."/>
            <person name="Liang Y."/>
            <person name="Hu Q."/>
            <person name="Ma L."/>
            <person name="Xiao Y."/>
            <person name="Zhang X."/>
            <person name="Qiu G."/>
            <person name="Liu X."/>
        </authorList>
    </citation>
    <scope>NUCLEOTIDE SEQUENCE [LARGE SCALE GENOMIC DNA]</scope>
    <source>
        <strain evidence="2">YSK</strain>
    </source>
</reference>
<organism evidence="1 2">
    <name type="scientific">Leptospirillum ferriphilum YSK</name>
    <dbReference type="NCBI Taxonomy" id="1441628"/>
    <lineage>
        <taxon>Bacteria</taxon>
        <taxon>Pseudomonadati</taxon>
        <taxon>Nitrospirota</taxon>
        <taxon>Nitrospiria</taxon>
        <taxon>Nitrospirales</taxon>
        <taxon>Nitrospiraceae</taxon>
        <taxon>Leptospirillum</taxon>
    </lineage>
</organism>
<dbReference type="EMBL" id="CP007243">
    <property type="protein sequence ID" value="AIA31878.1"/>
    <property type="molecule type" value="Genomic_DNA"/>
</dbReference>
<keyword evidence="2" id="KW-1185">Reference proteome</keyword>
<protein>
    <submittedName>
        <fullName evidence="1">Uncharacterized protein</fullName>
    </submittedName>
</protein>
<dbReference type="KEGG" id="lfp:Y981_09450"/>
<gene>
    <name evidence="1" type="ORF">Y981_09450</name>
</gene>